<evidence type="ECO:0000256" key="3">
    <source>
        <dbReference type="ARBA" id="ARBA00022723"/>
    </source>
</evidence>
<feature type="region of interest" description="Disordered" evidence="12">
    <location>
        <begin position="1"/>
        <end position="81"/>
    </location>
</feature>
<dbReference type="Pfam" id="PF00096">
    <property type="entry name" value="zf-C2H2"/>
    <property type="match status" value="4"/>
</dbReference>
<keyword evidence="10" id="KW-0539">Nucleus</keyword>
<dbReference type="GO" id="GO:0000978">
    <property type="term" value="F:RNA polymerase II cis-regulatory region sequence-specific DNA binding"/>
    <property type="evidence" value="ECO:0007669"/>
    <property type="project" value="TreeGrafter"/>
</dbReference>
<dbReference type="FunFam" id="3.30.160.60:FF:000367">
    <property type="entry name" value="Zinc finger protein 572"/>
    <property type="match status" value="1"/>
</dbReference>
<evidence type="ECO:0000313" key="14">
    <source>
        <dbReference type="Proteomes" id="UP000515156"/>
    </source>
</evidence>
<dbReference type="FunFam" id="3.30.160.60:FF:002343">
    <property type="entry name" value="Zinc finger protein 33A"/>
    <property type="match status" value="1"/>
</dbReference>
<keyword evidence="14" id="KW-1185">Reference proteome</keyword>
<dbReference type="PROSITE" id="PS00028">
    <property type="entry name" value="ZINC_FINGER_C2H2_1"/>
    <property type="match status" value="4"/>
</dbReference>
<dbReference type="GO" id="GO:0005634">
    <property type="term" value="C:nucleus"/>
    <property type="evidence" value="ECO:0007669"/>
    <property type="project" value="UniProtKB-SubCell"/>
</dbReference>
<keyword evidence="3" id="KW-0479">Metal-binding</keyword>
<evidence type="ECO:0000256" key="4">
    <source>
        <dbReference type="ARBA" id="ARBA00022737"/>
    </source>
</evidence>
<keyword evidence="6" id="KW-0862">Zinc</keyword>
<dbReference type="GeneID" id="115466421"/>
<comment type="subcellular location">
    <subcellularLocation>
        <location evidence="1">Nucleus</location>
    </subcellularLocation>
</comment>
<dbReference type="PROSITE" id="PS50157">
    <property type="entry name" value="ZINC_FINGER_C2H2_2"/>
    <property type="match status" value="4"/>
</dbReference>
<protein>
    <submittedName>
        <fullName evidence="15">Zinc finger protein 678-like</fullName>
    </submittedName>
</protein>
<dbReference type="FunFam" id="3.30.160.60:FF:002061">
    <property type="entry name" value="Uncharacterized protein"/>
    <property type="match status" value="1"/>
</dbReference>
<evidence type="ECO:0000259" key="13">
    <source>
        <dbReference type="PROSITE" id="PS50157"/>
    </source>
</evidence>
<dbReference type="OrthoDB" id="5978418at2759"/>
<proteinExistence type="inferred from homology"/>
<dbReference type="GO" id="GO:0000981">
    <property type="term" value="F:DNA-binding transcription factor activity, RNA polymerase II-specific"/>
    <property type="evidence" value="ECO:0007669"/>
    <property type="project" value="TreeGrafter"/>
</dbReference>
<keyword evidence="8" id="KW-0238">DNA-binding</keyword>
<keyword evidence="7" id="KW-0805">Transcription regulation</keyword>
<gene>
    <name evidence="15" type="primary">LOC115466421</name>
</gene>
<keyword evidence="9" id="KW-0804">Transcription</keyword>
<dbReference type="RefSeq" id="XP_030053495.1">
    <property type="nucleotide sequence ID" value="XM_030197635.1"/>
</dbReference>
<dbReference type="FunFam" id="3.30.160.60:FF:000100">
    <property type="entry name" value="Zinc finger 45-like"/>
    <property type="match status" value="1"/>
</dbReference>
<dbReference type="InterPro" id="IPR013087">
    <property type="entry name" value="Znf_C2H2_type"/>
</dbReference>
<dbReference type="InParanoid" id="A0A6P7XS35"/>
<evidence type="ECO:0000256" key="2">
    <source>
        <dbReference type="ARBA" id="ARBA00006991"/>
    </source>
</evidence>
<evidence type="ECO:0000256" key="7">
    <source>
        <dbReference type="ARBA" id="ARBA00023015"/>
    </source>
</evidence>
<evidence type="ECO:0000256" key="9">
    <source>
        <dbReference type="ARBA" id="ARBA00023163"/>
    </source>
</evidence>
<dbReference type="FunFam" id="3.30.160.60:FF:000358">
    <property type="entry name" value="zinc finger protein 24"/>
    <property type="match status" value="1"/>
</dbReference>
<dbReference type="GO" id="GO:0008270">
    <property type="term" value="F:zinc ion binding"/>
    <property type="evidence" value="ECO:0007669"/>
    <property type="project" value="UniProtKB-KW"/>
</dbReference>
<feature type="domain" description="C2H2-type" evidence="13">
    <location>
        <begin position="183"/>
        <end position="210"/>
    </location>
</feature>
<evidence type="ECO:0000256" key="12">
    <source>
        <dbReference type="SAM" id="MobiDB-lite"/>
    </source>
</evidence>
<feature type="compositionally biased region" description="Basic and acidic residues" evidence="12">
    <location>
        <begin position="68"/>
        <end position="81"/>
    </location>
</feature>
<evidence type="ECO:0000313" key="15">
    <source>
        <dbReference type="RefSeq" id="XP_030053495.1"/>
    </source>
</evidence>
<evidence type="ECO:0000256" key="6">
    <source>
        <dbReference type="ARBA" id="ARBA00022833"/>
    </source>
</evidence>
<dbReference type="InterPro" id="IPR036236">
    <property type="entry name" value="Znf_C2H2_sf"/>
</dbReference>
<feature type="compositionally biased region" description="Basic and acidic residues" evidence="12">
    <location>
        <begin position="29"/>
        <end position="47"/>
    </location>
</feature>
<comment type="similarity">
    <text evidence="2">Belongs to the krueppel C2H2-type zinc-finger protein family.</text>
</comment>
<dbReference type="PANTHER" id="PTHR23235:SF142">
    <property type="entry name" value="ZINC FINGER PROTEIN 384"/>
    <property type="match status" value="1"/>
</dbReference>
<feature type="domain" description="C2H2-type" evidence="13">
    <location>
        <begin position="239"/>
        <end position="266"/>
    </location>
</feature>
<dbReference type="SMART" id="SM00355">
    <property type="entry name" value="ZnF_C2H2"/>
    <property type="match status" value="4"/>
</dbReference>
<evidence type="ECO:0000256" key="5">
    <source>
        <dbReference type="ARBA" id="ARBA00022771"/>
    </source>
</evidence>
<evidence type="ECO:0000256" key="11">
    <source>
        <dbReference type="PROSITE-ProRule" id="PRU00042"/>
    </source>
</evidence>
<dbReference type="Proteomes" id="UP000515156">
    <property type="component" value="Chromosome 3"/>
</dbReference>
<evidence type="ECO:0000256" key="10">
    <source>
        <dbReference type="ARBA" id="ARBA00023242"/>
    </source>
</evidence>
<sequence length="342" mass="40053">MEEDPVSDHLEVGEEDTDTKSNDGFGNKRMRECDGQKRKEWKHKDSPDPSVDCLEGTSRVKPSSMKENAPKEERPNVCTEQERNSIHCANLKQNQRISGETLLQSTLFEERSIGKSNLKSDLTEQKKVDREDEPFHCTEYGKYFTCSVPAKNFSPIFEPKKHEFINTRKKQVHKMNLNGMKLFKCSVCDKSFSRNKNLRLHERIHTGRKPYKCPECDKSFHQKYTLTIHERIHTGEKPYKCSECEKCFFSKSDLRRHEIIHTGAKPFHCSECDKSFNRKNNLRIHKRIHERIHTGGKPYKCPECDKSFQYKIILEFIKESTLETNHTNVLNVIKAFIKNTHS</sequence>
<organism evidence="14 15">
    <name type="scientific">Microcaecilia unicolor</name>
    <dbReference type="NCBI Taxonomy" id="1415580"/>
    <lineage>
        <taxon>Eukaryota</taxon>
        <taxon>Metazoa</taxon>
        <taxon>Chordata</taxon>
        <taxon>Craniata</taxon>
        <taxon>Vertebrata</taxon>
        <taxon>Euteleostomi</taxon>
        <taxon>Amphibia</taxon>
        <taxon>Gymnophiona</taxon>
        <taxon>Siphonopidae</taxon>
        <taxon>Microcaecilia</taxon>
    </lineage>
</organism>
<reference evidence="15" key="1">
    <citation type="submission" date="2025-08" db="UniProtKB">
        <authorList>
            <consortium name="RefSeq"/>
        </authorList>
    </citation>
    <scope>IDENTIFICATION</scope>
</reference>
<feature type="compositionally biased region" description="Basic and acidic residues" evidence="12">
    <location>
        <begin position="1"/>
        <end position="12"/>
    </location>
</feature>
<dbReference type="PANTHER" id="PTHR23235">
    <property type="entry name" value="KRUEPPEL-LIKE TRANSCRIPTION FACTOR"/>
    <property type="match status" value="1"/>
</dbReference>
<evidence type="ECO:0000256" key="8">
    <source>
        <dbReference type="ARBA" id="ARBA00023125"/>
    </source>
</evidence>
<name>A0A6P7XS35_9AMPH</name>
<keyword evidence="5 11" id="KW-0863">Zinc-finger</keyword>
<feature type="domain" description="C2H2-type" evidence="13">
    <location>
        <begin position="267"/>
        <end position="298"/>
    </location>
</feature>
<dbReference type="SUPFAM" id="SSF57667">
    <property type="entry name" value="beta-beta-alpha zinc fingers"/>
    <property type="match status" value="2"/>
</dbReference>
<accession>A0A6P7XS35</accession>
<keyword evidence="4" id="KW-0677">Repeat</keyword>
<dbReference type="Gene3D" id="3.30.160.60">
    <property type="entry name" value="Classic Zinc Finger"/>
    <property type="match status" value="5"/>
</dbReference>
<feature type="domain" description="C2H2-type" evidence="13">
    <location>
        <begin position="211"/>
        <end position="238"/>
    </location>
</feature>
<evidence type="ECO:0000256" key="1">
    <source>
        <dbReference type="ARBA" id="ARBA00004123"/>
    </source>
</evidence>
<dbReference type="AlphaFoldDB" id="A0A6P7XS35"/>
<dbReference type="KEGG" id="muo:115466421"/>